<organism evidence="1 2">
    <name type="scientific">Parathielavia appendiculata</name>
    <dbReference type="NCBI Taxonomy" id="2587402"/>
    <lineage>
        <taxon>Eukaryota</taxon>
        <taxon>Fungi</taxon>
        <taxon>Dikarya</taxon>
        <taxon>Ascomycota</taxon>
        <taxon>Pezizomycotina</taxon>
        <taxon>Sordariomycetes</taxon>
        <taxon>Sordariomycetidae</taxon>
        <taxon>Sordariales</taxon>
        <taxon>Chaetomiaceae</taxon>
        <taxon>Parathielavia</taxon>
    </lineage>
</organism>
<evidence type="ECO:0000313" key="2">
    <source>
        <dbReference type="Proteomes" id="UP001302602"/>
    </source>
</evidence>
<gene>
    <name evidence="1" type="ORF">N657DRAFT_10555</name>
</gene>
<accession>A0AAN6U8U9</accession>
<dbReference type="RefSeq" id="XP_062652035.1">
    <property type="nucleotide sequence ID" value="XM_062785749.1"/>
</dbReference>
<dbReference type="Proteomes" id="UP001302602">
    <property type="component" value="Unassembled WGS sequence"/>
</dbReference>
<name>A0AAN6U8U9_9PEZI</name>
<reference evidence="1" key="2">
    <citation type="submission" date="2023-05" db="EMBL/GenBank/DDBJ databases">
        <authorList>
            <consortium name="Lawrence Berkeley National Laboratory"/>
            <person name="Steindorff A."/>
            <person name="Hensen N."/>
            <person name="Bonometti L."/>
            <person name="Westerberg I."/>
            <person name="Brannstrom I.O."/>
            <person name="Guillou S."/>
            <person name="Cros-Aarteil S."/>
            <person name="Calhoun S."/>
            <person name="Haridas S."/>
            <person name="Kuo A."/>
            <person name="Mondo S."/>
            <person name="Pangilinan J."/>
            <person name="Riley R."/>
            <person name="Labutti K."/>
            <person name="Andreopoulos B."/>
            <person name="Lipzen A."/>
            <person name="Chen C."/>
            <person name="Yanf M."/>
            <person name="Daum C."/>
            <person name="Ng V."/>
            <person name="Clum A."/>
            <person name="Ohm R."/>
            <person name="Martin F."/>
            <person name="Silar P."/>
            <person name="Natvig D."/>
            <person name="Lalanne C."/>
            <person name="Gautier V."/>
            <person name="Ament-Velasquez S.L."/>
            <person name="Kruys A."/>
            <person name="Hutchinson M.I."/>
            <person name="Powell A.J."/>
            <person name="Barry K."/>
            <person name="Miller A.N."/>
            <person name="Grigoriev I.V."/>
            <person name="Debuchy R."/>
            <person name="Gladieux P."/>
            <person name="Thoren M.H."/>
            <person name="Johannesson H."/>
        </authorList>
    </citation>
    <scope>NUCLEOTIDE SEQUENCE</scope>
    <source>
        <strain evidence="1">CBS 731.68</strain>
    </source>
</reference>
<evidence type="ECO:0000313" key="1">
    <source>
        <dbReference type="EMBL" id="KAK4128264.1"/>
    </source>
</evidence>
<protein>
    <submittedName>
        <fullName evidence="1">Uncharacterized protein</fullName>
    </submittedName>
</protein>
<sequence length="196" mass="21861">MVKNQRPRPDLGPRQILGLLGIRRRPHPSPSRPSTIDLAFSLFACLESSWQCRLRNIISKARRKATAIQGPTLSILSRRTLARRRSRATIRPKAKCSISSSRRLRSRAAAVMGVSKAVWRRCAVALSVRRAASAARNAANVAWTARHTQDFIALMYGISVPSSSNIFLTLRLGCELDVLHSVHVRIWDIPSDHPGR</sequence>
<dbReference type="GeneID" id="87822515"/>
<dbReference type="AlphaFoldDB" id="A0AAN6U8U9"/>
<proteinExistence type="predicted"/>
<reference evidence="1" key="1">
    <citation type="journal article" date="2023" name="Mol. Phylogenet. Evol.">
        <title>Genome-scale phylogeny and comparative genomics of the fungal order Sordariales.</title>
        <authorList>
            <person name="Hensen N."/>
            <person name="Bonometti L."/>
            <person name="Westerberg I."/>
            <person name="Brannstrom I.O."/>
            <person name="Guillou S."/>
            <person name="Cros-Aarteil S."/>
            <person name="Calhoun S."/>
            <person name="Haridas S."/>
            <person name="Kuo A."/>
            <person name="Mondo S."/>
            <person name="Pangilinan J."/>
            <person name="Riley R."/>
            <person name="LaButti K."/>
            <person name="Andreopoulos B."/>
            <person name="Lipzen A."/>
            <person name="Chen C."/>
            <person name="Yan M."/>
            <person name="Daum C."/>
            <person name="Ng V."/>
            <person name="Clum A."/>
            <person name="Steindorff A."/>
            <person name="Ohm R.A."/>
            <person name="Martin F."/>
            <person name="Silar P."/>
            <person name="Natvig D.O."/>
            <person name="Lalanne C."/>
            <person name="Gautier V."/>
            <person name="Ament-Velasquez S.L."/>
            <person name="Kruys A."/>
            <person name="Hutchinson M.I."/>
            <person name="Powell A.J."/>
            <person name="Barry K."/>
            <person name="Miller A.N."/>
            <person name="Grigoriev I.V."/>
            <person name="Debuchy R."/>
            <person name="Gladieux P."/>
            <person name="Hiltunen Thoren M."/>
            <person name="Johannesson H."/>
        </authorList>
    </citation>
    <scope>NUCLEOTIDE SEQUENCE</scope>
    <source>
        <strain evidence="1">CBS 731.68</strain>
    </source>
</reference>
<comment type="caution">
    <text evidence="1">The sequence shown here is derived from an EMBL/GenBank/DDBJ whole genome shotgun (WGS) entry which is preliminary data.</text>
</comment>
<keyword evidence="2" id="KW-1185">Reference proteome</keyword>
<dbReference type="EMBL" id="MU853223">
    <property type="protein sequence ID" value="KAK4128264.1"/>
    <property type="molecule type" value="Genomic_DNA"/>
</dbReference>